<protein>
    <submittedName>
        <fullName evidence="3">DNA-directed RNA polymerase I subunit RPA34</fullName>
    </submittedName>
</protein>
<dbReference type="Pfam" id="PF08208">
    <property type="entry name" value="RNA_polI_A34"/>
    <property type="match status" value="1"/>
</dbReference>
<organism evidence="2 3">
    <name type="scientific">Gekko japonicus</name>
    <name type="common">Schlegel's Japanese gecko</name>
    <dbReference type="NCBI Taxonomy" id="146911"/>
    <lineage>
        <taxon>Eukaryota</taxon>
        <taxon>Metazoa</taxon>
        <taxon>Chordata</taxon>
        <taxon>Craniata</taxon>
        <taxon>Vertebrata</taxon>
        <taxon>Euteleostomi</taxon>
        <taxon>Lepidosauria</taxon>
        <taxon>Squamata</taxon>
        <taxon>Bifurcata</taxon>
        <taxon>Gekkota</taxon>
        <taxon>Gekkonidae</taxon>
        <taxon>Gekkoninae</taxon>
        <taxon>Gekko</taxon>
    </lineage>
</organism>
<feature type="compositionally biased region" description="Basic residues" evidence="1">
    <location>
        <begin position="504"/>
        <end position="513"/>
    </location>
</feature>
<feature type="compositionally biased region" description="Polar residues" evidence="1">
    <location>
        <begin position="235"/>
        <end position="246"/>
    </location>
</feature>
<dbReference type="InterPro" id="IPR013240">
    <property type="entry name" value="DNA-dir_RNA_pol1_su_RPA34"/>
</dbReference>
<feature type="compositionally biased region" description="Basic residues" evidence="1">
    <location>
        <begin position="714"/>
        <end position="724"/>
    </location>
</feature>
<feature type="compositionally biased region" description="Basic and acidic residues" evidence="1">
    <location>
        <begin position="394"/>
        <end position="406"/>
    </location>
</feature>
<evidence type="ECO:0000313" key="2">
    <source>
        <dbReference type="Proteomes" id="UP000694871"/>
    </source>
</evidence>
<feature type="compositionally biased region" description="Gly residues" evidence="1">
    <location>
        <begin position="691"/>
        <end position="702"/>
    </location>
</feature>
<dbReference type="Proteomes" id="UP000694871">
    <property type="component" value="Unplaced"/>
</dbReference>
<dbReference type="Gene3D" id="6.20.250.70">
    <property type="match status" value="1"/>
</dbReference>
<dbReference type="PANTHER" id="PTHR15484:SF8">
    <property type="entry name" value="DNA-DIRECTED RNA POLYMERASE I SUBUNIT RPA34"/>
    <property type="match status" value="1"/>
</dbReference>
<sequence length="741" mass="77838">MEAPREQAEASAAREAHVGMEAPAGPPRFKCPPDFSASPFIPGPPFSQEALQDPAKELWLIRAPANFSPESLNGHSVPLLGFQMLKAPQPGGTEKIFHVQTALEHLGGAHLLLHSGQGGRLACSPPFGGSLNVCERHGDLGGNQPLFPVAARPAPRIPAGLRQSFLPFGSNPESAPLPGAVEEPPRKKKKKMKKQHRLGEEEDRPPLFGMPLGETTGAGETEAGGPHEVHGVGSQPGSAAVAQNSVLPAEPEDLAPLSKKKKKKRKEERERKEETAGEAETGQRHEDGAAPPATDPQLSSAADAQNGLLSGEAEDLAPLSKKKKKKRKEERERKEEVGEEAASATRQHEEGGVAGGALGPEAPLTSAAFAHDGLLSGEAEAAGPGSKKKKKKKREEDGERKEETRGEAASPHQADGTAPWAVGSQPDPAAVGQDGLLSGEAEDPAPLSKKKKRGEGGELGGETEATQPPREEGAAPRGISPQPHAEPVAQEGPLSGRVEDPSPRRQKKKKKRRDEREVKEETGTGTEAARPPEENGAAPWETSSQPSSGLTAQEGLLSGEAEGPASGSKKKKKKKRKEETGREAEGLSSCPGGDSLPGLEEATQGTHEKAAPPEPFSGQGDAAGVLRDFRGELVLAEEEEEQQPGAGSSSHKAKKKKRKKEKEKPEEEAAQELGGRPAQQGAESWAEPGTPLGGGGGGGGGQEAEPGREELSQKRKKREHHRRGQGAEEGPAGLEKEVGNA</sequence>
<feature type="compositionally biased region" description="Low complexity" evidence="1">
    <location>
        <begin position="213"/>
        <end position="224"/>
    </location>
</feature>
<feature type="compositionally biased region" description="Basic and acidic residues" evidence="1">
    <location>
        <begin position="267"/>
        <end position="288"/>
    </location>
</feature>
<feature type="compositionally biased region" description="Basic residues" evidence="1">
    <location>
        <begin position="651"/>
        <end position="661"/>
    </location>
</feature>
<keyword evidence="3" id="KW-0804">Transcription</keyword>
<evidence type="ECO:0000256" key="1">
    <source>
        <dbReference type="SAM" id="MobiDB-lite"/>
    </source>
</evidence>
<accession>A0ABM1JM34</accession>
<name>A0ABM1JM34_GEKJA</name>
<evidence type="ECO:0000313" key="3">
    <source>
        <dbReference type="RefSeq" id="XP_015262521.1"/>
    </source>
</evidence>
<keyword evidence="2" id="KW-1185">Reference proteome</keyword>
<gene>
    <name evidence="3" type="primary">CD3EAP</name>
</gene>
<dbReference type="RefSeq" id="XP_015262521.1">
    <property type="nucleotide sequence ID" value="XM_015407035.1"/>
</dbReference>
<feature type="compositionally biased region" description="Basic residues" evidence="1">
    <location>
        <begin position="186"/>
        <end position="196"/>
    </location>
</feature>
<proteinExistence type="predicted"/>
<feature type="compositionally biased region" description="Polar residues" evidence="1">
    <location>
        <begin position="541"/>
        <end position="551"/>
    </location>
</feature>
<feature type="compositionally biased region" description="Basic and acidic residues" evidence="1">
    <location>
        <begin position="1"/>
        <end position="18"/>
    </location>
</feature>
<feature type="region of interest" description="Disordered" evidence="1">
    <location>
        <begin position="1"/>
        <end position="36"/>
    </location>
</feature>
<dbReference type="PANTHER" id="PTHR15484">
    <property type="entry name" value="DNA-DIRECTED RNA POLYMERASE I SUBUNIT RPA34"/>
    <property type="match status" value="1"/>
</dbReference>
<dbReference type="GO" id="GO:0000428">
    <property type="term" value="C:DNA-directed RNA polymerase complex"/>
    <property type="evidence" value="ECO:0007669"/>
    <property type="project" value="UniProtKB-KW"/>
</dbReference>
<reference evidence="3" key="1">
    <citation type="submission" date="2025-08" db="UniProtKB">
        <authorList>
            <consortium name="RefSeq"/>
        </authorList>
    </citation>
    <scope>IDENTIFICATION</scope>
</reference>
<keyword evidence="3" id="KW-0240">DNA-directed RNA polymerase</keyword>
<feature type="region of interest" description="Disordered" evidence="1">
    <location>
        <begin position="161"/>
        <end position="741"/>
    </location>
</feature>
<dbReference type="GeneID" id="107106824"/>